<dbReference type="RefSeq" id="WP_117451135.1">
    <property type="nucleotide sequence ID" value="NZ_CABJDD010000006.1"/>
</dbReference>
<name>A0AA41KAC3_9FIRM</name>
<evidence type="ECO:0000256" key="9">
    <source>
        <dbReference type="SAM" id="Phobius"/>
    </source>
</evidence>
<keyword evidence="5 9" id="KW-0812">Transmembrane</keyword>
<keyword evidence="7 9" id="KW-0472">Membrane</keyword>
<evidence type="ECO:0000256" key="6">
    <source>
        <dbReference type="ARBA" id="ARBA00022989"/>
    </source>
</evidence>
<feature type="transmembrane region" description="Helical" evidence="9">
    <location>
        <begin position="128"/>
        <end position="148"/>
    </location>
</feature>
<keyword evidence="3" id="KW-1003">Cell membrane</keyword>
<comment type="caution">
    <text evidence="10">The sequence shown here is derived from an EMBL/GenBank/DDBJ whole genome shotgun (WGS) entry which is preliminary data.</text>
</comment>
<dbReference type="GO" id="GO:0005886">
    <property type="term" value="C:plasma membrane"/>
    <property type="evidence" value="ECO:0007669"/>
    <property type="project" value="UniProtKB-SubCell"/>
</dbReference>
<accession>A0AA41KAC3</accession>
<feature type="transmembrane region" description="Helical" evidence="9">
    <location>
        <begin position="221"/>
        <end position="240"/>
    </location>
</feature>
<evidence type="ECO:0000256" key="4">
    <source>
        <dbReference type="ARBA" id="ARBA00022519"/>
    </source>
</evidence>
<evidence type="ECO:0000313" key="11">
    <source>
        <dbReference type="Proteomes" id="UP000708338"/>
    </source>
</evidence>
<protein>
    <recommendedName>
        <fullName evidence="8">Autoinducer 2 import system permease protein LsrD</fullName>
    </recommendedName>
</protein>
<reference evidence="10" key="1">
    <citation type="journal article" date="2021" name="Gut Microbes">
        <title>A synthetic consortium of 100 gut commensals modulates the composition and function in a colon model of the microbiome of elderly subjects.</title>
        <authorList>
            <person name="Perez M."/>
            <person name="Ntemiri A."/>
            <person name="Tan H."/>
            <person name="Harris H.M.B."/>
            <person name="Roager H.M."/>
            <person name="Ribiere C."/>
            <person name="O'Toole P.W."/>
        </authorList>
    </citation>
    <scope>NUCLEOTIDE SEQUENCE</scope>
    <source>
        <strain evidence="10">MCC335</strain>
    </source>
</reference>
<evidence type="ECO:0000256" key="2">
    <source>
        <dbReference type="ARBA" id="ARBA00022448"/>
    </source>
</evidence>
<feature type="transmembrane region" description="Helical" evidence="9">
    <location>
        <begin position="23"/>
        <end position="45"/>
    </location>
</feature>
<sequence length="321" mass="34038">MAAVRSIVTGIKNYSEKDGNKNIVLLAVYLMIQTGVFAMLTPFFITAANFQNLMRQTAELGMVTIPLAIILMTGNIDLSIGSVMGVCAISLARLLKTGMNIWLAVLITILIGAAIGSLNGFLVARMHLAGIVATLGTQVMLRGVCNILTGGRPVSGLPEQFLSYANIRIFGMPVSFIFMAVIFMAAIFIMQKTSFGIRVHAIGYNPRTSIYSGLGSDKIKFIMFTLSGAVAAIAAAFMLMRFASAESKFASGYDTDTLTSLLIGGISIAGGSGNMIGALLGFITIATLRNGLNHMGISAIFQTVILGILIIISAVNFKKKN</sequence>
<comment type="subcellular location">
    <subcellularLocation>
        <location evidence="1">Cell membrane</location>
        <topology evidence="1">Multi-pass membrane protein</topology>
    </subcellularLocation>
</comment>
<dbReference type="CDD" id="cd06579">
    <property type="entry name" value="TM_PBP1_transp_AraH_like"/>
    <property type="match status" value="1"/>
</dbReference>
<evidence type="ECO:0000256" key="5">
    <source>
        <dbReference type="ARBA" id="ARBA00022692"/>
    </source>
</evidence>
<dbReference type="Proteomes" id="UP000708338">
    <property type="component" value="Unassembled WGS sequence"/>
</dbReference>
<dbReference type="PANTHER" id="PTHR32196:SF71">
    <property type="entry name" value="AUTOINDUCER 2 IMPORT SYSTEM PERMEASE PROTEIN LSRD"/>
    <property type="match status" value="1"/>
</dbReference>
<feature type="transmembrane region" description="Helical" evidence="9">
    <location>
        <begin position="65"/>
        <end position="89"/>
    </location>
</feature>
<feature type="transmembrane region" description="Helical" evidence="9">
    <location>
        <begin position="169"/>
        <end position="190"/>
    </location>
</feature>
<dbReference type="AlphaFoldDB" id="A0AA41KAC3"/>
<keyword evidence="4" id="KW-0997">Cell inner membrane</keyword>
<feature type="transmembrane region" description="Helical" evidence="9">
    <location>
        <begin position="297"/>
        <end position="317"/>
    </location>
</feature>
<evidence type="ECO:0000256" key="3">
    <source>
        <dbReference type="ARBA" id="ARBA00022475"/>
    </source>
</evidence>
<dbReference type="GO" id="GO:0022857">
    <property type="term" value="F:transmembrane transporter activity"/>
    <property type="evidence" value="ECO:0007669"/>
    <property type="project" value="InterPro"/>
</dbReference>
<evidence type="ECO:0000256" key="1">
    <source>
        <dbReference type="ARBA" id="ARBA00004651"/>
    </source>
</evidence>
<feature type="transmembrane region" description="Helical" evidence="9">
    <location>
        <begin position="101"/>
        <end position="122"/>
    </location>
</feature>
<proteinExistence type="predicted"/>
<evidence type="ECO:0000256" key="7">
    <source>
        <dbReference type="ARBA" id="ARBA00023136"/>
    </source>
</evidence>
<gene>
    <name evidence="10" type="ORF">GPL26_28310</name>
</gene>
<organism evidence="10 11">
    <name type="scientific">Enterocloster citroniae</name>
    <dbReference type="NCBI Taxonomy" id="358743"/>
    <lineage>
        <taxon>Bacteria</taxon>
        <taxon>Bacillati</taxon>
        <taxon>Bacillota</taxon>
        <taxon>Clostridia</taxon>
        <taxon>Lachnospirales</taxon>
        <taxon>Lachnospiraceae</taxon>
        <taxon>Enterocloster</taxon>
    </lineage>
</organism>
<dbReference type="EMBL" id="WQPS01000143">
    <property type="protein sequence ID" value="MBT9813477.1"/>
    <property type="molecule type" value="Genomic_DNA"/>
</dbReference>
<keyword evidence="6 9" id="KW-1133">Transmembrane helix</keyword>
<feature type="transmembrane region" description="Helical" evidence="9">
    <location>
        <begin position="261"/>
        <end position="285"/>
    </location>
</feature>
<keyword evidence="2" id="KW-0813">Transport</keyword>
<dbReference type="PANTHER" id="PTHR32196">
    <property type="entry name" value="ABC TRANSPORTER PERMEASE PROTEIN YPHD-RELATED-RELATED"/>
    <property type="match status" value="1"/>
</dbReference>
<evidence type="ECO:0000313" key="10">
    <source>
        <dbReference type="EMBL" id="MBT9813477.1"/>
    </source>
</evidence>
<evidence type="ECO:0000256" key="8">
    <source>
        <dbReference type="ARBA" id="ARBA00039381"/>
    </source>
</evidence>
<dbReference type="Pfam" id="PF02653">
    <property type="entry name" value="BPD_transp_2"/>
    <property type="match status" value="1"/>
</dbReference>
<dbReference type="InterPro" id="IPR001851">
    <property type="entry name" value="ABC_transp_permease"/>
</dbReference>